<comment type="subcellular location">
    <subcellularLocation>
        <location evidence="1">Cytoplasm</location>
        <location evidence="1">Cytoskeleton</location>
    </subcellularLocation>
</comment>
<dbReference type="SMART" id="SM00054">
    <property type="entry name" value="EFh"/>
    <property type="match status" value="1"/>
</dbReference>
<evidence type="ECO:0000256" key="2">
    <source>
        <dbReference type="ARBA" id="ARBA00005253"/>
    </source>
</evidence>
<evidence type="ECO:0000256" key="3">
    <source>
        <dbReference type="ARBA" id="ARBA00022737"/>
    </source>
</evidence>
<dbReference type="Gene3D" id="1.10.238.10">
    <property type="entry name" value="EF-hand"/>
    <property type="match status" value="1"/>
</dbReference>
<dbReference type="GO" id="GO:0016460">
    <property type="term" value="C:myosin II complex"/>
    <property type="evidence" value="ECO:0007669"/>
    <property type="project" value="TreeGrafter"/>
</dbReference>
<evidence type="ECO:0000256" key="1">
    <source>
        <dbReference type="ARBA" id="ARBA00004245"/>
    </source>
</evidence>
<dbReference type="SUPFAM" id="SSF47473">
    <property type="entry name" value="EF-hand"/>
    <property type="match status" value="1"/>
</dbReference>
<proteinExistence type="inferred from homology"/>
<feature type="compositionally biased region" description="Low complexity" evidence="6">
    <location>
        <begin position="1"/>
        <end position="10"/>
    </location>
</feature>
<feature type="compositionally biased region" description="Low complexity" evidence="6">
    <location>
        <begin position="17"/>
        <end position="27"/>
    </location>
</feature>
<feature type="region of interest" description="Disordered" evidence="6">
    <location>
        <begin position="1"/>
        <end position="61"/>
    </location>
</feature>
<dbReference type="PANTHER" id="PTHR23048:SF59">
    <property type="entry name" value="EF-HAND SUPERFAMILY PROTEIN"/>
    <property type="match status" value="1"/>
</dbReference>
<name>A0A086KC24_TOXGO</name>
<reference evidence="8 9" key="1">
    <citation type="submission" date="2014-03" db="EMBL/GenBank/DDBJ databases">
        <authorList>
            <person name="Sibley D."/>
            <person name="Venepally P."/>
            <person name="Karamycheva S."/>
            <person name="Hadjithomas M."/>
            <person name="Khan A."/>
            <person name="Brunk B."/>
            <person name="Roos D."/>
            <person name="Caler E."/>
            <person name="Lorenzi H."/>
        </authorList>
    </citation>
    <scope>NUCLEOTIDE SEQUENCE [LARGE SCALE GENOMIC DNA]</scope>
    <source>
        <strain evidence="9">p89</strain>
    </source>
</reference>
<evidence type="ECO:0000313" key="8">
    <source>
        <dbReference type="EMBL" id="KFG41942.1"/>
    </source>
</evidence>
<keyword evidence="5" id="KW-0963">Cytoplasm</keyword>
<evidence type="ECO:0000256" key="6">
    <source>
        <dbReference type="SAM" id="MobiDB-lite"/>
    </source>
</evidence>
<comment type="caution">
    <text evidence="8">The sequence shown here is derived from an EMBL/GenBank/DDBJ whole genome shotgun (WGS) entry which is preliminary data.</text>
</comment>
<evidence type="ECO:0000256" key="4">
    <source>
        <dbReference type="ARBA" id="ARBA00022837"/>
    </source>
</evidence>
<dbReference type="Pfam" id="PF13833">
    <property type="entry name" value="EF-hand_8"/>
    <property type="match status" value="1"/>
</dbReference>
<protein>
    <submittedName>
        <fullName evidence="8">Centrin family protein</fullName>
    </submittedName>
</protein>
<dbReference type="InterPro" id="IPR050230">
    <property type="entry name" value="CALM/Myosin/TropC-like"/>
</dbReference>
<sequence>MATVGNPGSPSHGGPGVSSPVGGNRPSAVRATSGMGNETGAKGKCRSHGGAGAKSRRSVRVELSEEQRKDIKEAFDLFDTEGTGSIDAKELKVALRALGFEPTKEEMKKLLNEIEKKRRGPDVMKMISTSNPNAAAAVAASAPVAQTATTSLGQLDFNEFLEILTIKINEKPTREQISRGKALRGNPEGWAGFRMLAGPTGVIGWKEMKKAAVELGEKLTDEELREMLNHASHSHNKGVVTEEDFLRILRA</sequence>
<keyword evidence="3" id="KW-0677">Repeat</keyword>
<dbReference type="PANTHER" id="PTHR23048">
    <property type="entry name" value="MYOSIN LIGHT CHAIN 1, 3"/>
    <property type="match status" value="1"/>
</dbReference>
<feature type="domain" description="EF-hand" evidence="7">
    <location>
        <begin position="66"/>
        <end position="101"/>
    </location>
</feature>
<dbReference type="InterPro" id="IPR011992">
    <property type="entry name" value="EF-hand-dom_pair"/>
</dbReference>
<dbReference type="EMBL" id="AEYI02001068">
    <property type="protein sequence ID" value="KFG41942.1"/>
    <property type="molecule type" value="Genomic_DNA"/>
</dbReference>
<keyword evidence="4" id="KW-0106">Calcium</keyword>
<keyword evidence="5" id="KW-0206">Cytoskeleton</keyword>
<dbReference type="VEuPathDB" id="ToxoDB:TGP89_237490"/>
<dbReference type="OrthoDB" id="26525at2759"/>
<comment type="similarity">
    <text evidence="2">Belongs to the centrin family.</text>
</comment>
<dbReference type="CDD" id="cd00051">
    <property type="entry name" value="EFh"/>
    <property type="match status" value="1"/>
</dbReference>
<accession>A0A086KC24</accession>
<dbReference type="PROSITE" id="PS50222">
    <property type="entry name" value="EF_HAND_2"/>
    <property type="match status" value="1"/>
</dbReference>
<dbReference type="GO" id="GO:0005509">
    <property type="term" value="F:calcium ion binding"/>
    <property type="evidence" value="ECO:0007669"/>
    <property type="project" value="InterPro"/>
</dbReference>
<dbReference type="Proteomes" id="UP000028828">
    <property type="component" value="Unassembled WGS sequence"/>
</dbReference>
<dbReference type="InterPro" id="IPR002048">
    <property type="entry name" value="EF_hand_dom"/>
</dbReference>
<dbReference type="AlphaFoldDB" id="A0A086KC24"/>
<dbReference type="Pfam" id="PF13499">
    <property type="entry name" value="EF-hand_7"/>
    <property type="match status" value="1"/>
</dbReference>
<evidence type="ECO:0000313" key="9">
    <source>
        <dbReference type="Proteomes" id="UP000028828"/>
    </source>
</evidence>
<organism evidence="8 9">
    <name type="scientific">Toxoplasma gondii p89</name>
    <dbReference type="NCBI Taxonomy" id="943119"/>
    <lineage>
        <taxon>Eukaryota</taxon>
        <taxon>Sar</taxon>
        <taxon>Alveolata</taxon>
        <taxon>Apicomplexa</taxon>
        <taxon>Conoidasida</taxon>
        <taxon>Coccidia</taxon>
        <taxon>Eucoccidiorida</taxon>
        <taxon>Eimeriorina</taxon>
        <taxon>Sarcocystidae</taxon>
        <taxon>Toxoplasma</taxon>
    </lineage>
</organism>
<gene>
    <name evidence="8" type="ORF">TGP89_237490</name>
</gene>
<evidence type="ECO:0000259" key="7">
    <source>
        <dbReference type="PROSITE" id="PS50222"/>
    </source>
</evidence>
<evidence type="ECO:0000256" key="5">
    <source>
        <dbReference type="ARBA" id="ARBA00023212"/>
    </source>
</evidence>